<comment type="caution">
    <text evidence="4">The sequence shown here is derived from an EMBL/GenBank/DDBJ whole genome shotgun (WGS) entry which is preliminary data.</text>
</comment>
<evidence type="ECO:0000313" key="4">
    <source>
        <dbReference type="EMBL" id="KAH1122295.1"/>
    </source>
</evidence>
<dbReference type="AlphaFoldDB" id="A0A9D3WFT9"/>
<evidence type="ECO:0000256" key="1">
    <source>
        <dbReference type="ARBA" id="ARBA00022679"/>
    </source>
</evidence>
<reference evidence="4 5" key="1">
    <citation type="journal article" date="2021" name="Plant Biotechnol. J.">
        <title>Multi-omics assisted identification of the key and species-specific regulatory components of drought-tolerant mechanisms in Gossypium stocksii.</title>
        <authorList>
            <person name="Yu D."/>
            <person name="Ke L."/>
            <person name="Zhang D."/>
            <person name="Wu Y."/>
            <person name="Sun Y."/>
            <person name="Mei J."/>
            <person name="Sun J."/>
            <person name="Sun Y."/>
        </authorList>
    </citation>
    <scope>NUCLEOTIDE SEQUENCE [LARGE SCALE GENOMIC DNA]</scope>
    <source>
        <strain evidence="5">cv. E1</strain>
        <tissue evidence="4">Leaf</tissue>
    </source>
</reference>
<dbReference type="Pfam" id="PF00583">
    <property type="entry name" value="Acetyltransf_1"/>
    <property type="match status" value="1"/>
</dbReference>
<evidence type="ECO:0000313" key="5">
    <source>
        <dbReference type="Proteomes" id="UP000828251"/>
    </source>
</evidence>
<feature type="domain" description="N-acetyltransferase" evidence="3">
    <location>
        <begin position="1"/>
        <end position="65"/>
    </location>
</feature>
<keyword evidence="5" id="KW-1185">Reference proteome</keyword>
<dbReference type="PANTHER" id="PTHR42919">
    <property type="entry name" value="N-ALPHA-ACETYLTRANSFERASE"/>
    <property type="match status" value="1"/>
</dbReference>
<dbReference type="SUPFAM" id="SSF55729">
    <property type="entry name" value="Acyl-CoA N-acyltransferases (Nat)"/>
    <property type="match status" value="1"/>
</dbReference>
<dbReference type="InterPro" id="IPR000182">
    <property type="entry name" value="GNAT_dom"/>
</dbReference>
<protein>
    <recommendedName>
        <fullName evidence="3">N-acetyltransferase domain-containing protein</fullName>
    </recommendedName>
</protein>
<dbReference type="PANTHER" id="PTHR42919:SF8">
    <property type="entry name" value="N-ALPHA-ACETYLTRANSFERASE 50"/>
    <property type="match status" value="1"/>
</dbReference>
<evidence type="ECO:0000259" key="3">
    <source>
        <dbReference type="PROSITE" id="PS51186"/>
    </source>
</evidence>
<proteinExistence type="predicted"/>
<dbReference type="OrthoDB" id="47374at2759"/>
<dbReference type="PROSITE" id="PS51186">
    <property type="entry name" value="GNAT"/>
    <property type="match status" value="1"/>
</dbReference>
<keyword evidence="1" id="KW-0808">Transferase</keyword>
<dbReference type="EMBL" id="JAIQCV010000002">
    <property type="protein sequence ID" value="KAH1122295.1"/>
    <property type="molecule type" value="Genomic_DNA"/>
</dbReference>
<dbReference type="Gene3D" id="3.40.630.30">
    <property type="match status" value="1"/>
</dbReference>
<sequence>TRLLNHVLDLYSKQNISKIYLSQANNEDAINFYKKFGFEITEIIKNYYTNINLPDCFVLTKLTAPSQVKK</sequence>
<dbReference type="Proteomes" id="UP000828251">
    <property type="component" value="Unassembled WGS sequence"/>
</dbReference>
<dbReference type="InterPro" id="IPR016181">
    <property type="entry name" value="Acyl_CoA_acyltransferase"/>
</dbReference>
<keyword evidence="2" id="KW-0012">Acyltransferase</keyword>
<organism evidence="4 5">
    <name type="scientific">Gossypium stocksii</name>
    <dbReference type="NCBI Taxonomy" id="47602"/>
    <lineage>
        <taxon>Eukaryota</taxon>
        <taxon>Viridiplantae</taxon>
        <taxon>Streptophyta</taxon>
        <taxon>Embryophyta</taxon>
        <taxon>Tracheophyta</taxon>
        <taxon>Spermatophyta</taxon>
        <taxon>Magnoliopsida</taxon>
        <taxon>eudicotyledons</taxon>
        <taxon>Gunneridae</taxon>
        <taxon>Pentapetalae</taxon>
        <taxon>rosids</taxon>
        <taxon>malvids</taxon>
        <taxon>Malvales</taxon>
        <taxon>Malvaceae</taxon>
        <taxon>Malvoideae</taxon>
        <taxon>Gossypium</taxon>
    </lineage>
</organism>
<gene>
    <name evidence="4" type="ORF">J1N35_005455</name>
</gene>
<dbReference type="InterPro" id="IPR051556">
    <property type="entry name" value="N-term/lysine_N-AcTrnsfr"/>
</dbReference>
<feature type="non-terminal residue" evidence="4">
    <location>
        <position position="1"/>
    </location>
</feature>
<name>A0A9D3WFT9_9ROSI</name>
<accession>A0A9D3WFT9</accession>
<dbReference type="GO" id="GO:0008080">
    <property type="term" value="F:N-acetyltransferase activity"/>
    <property type="evidence" value="ECO:0007669"/>
    <property type="project" value="TreeGrafter"/>
</dbReference>
<dbReference type="GO" id="GO:0007064">
    <property type="term" value="P:mitotic sister chromatid cohesion"/>
    <property type="evidence" value="ECO:0007669"/>
    <property type="project" value="TreeGrafter"/>
</dbReference>
<evidence type="ECO:0000256" key="2">
    <source>
        <dbReference type="ARBA" id="ARBA00023315"/>
    </source>
</evidence>
<dbReference type="GO" id="GO:0031415">
    <property type="term" value="C:NatA complex"/>
    <property type="evidence" value="ECO:0007669"/>
    <property type="project" value="TreeGrafter"/>
</dbReference>